<protein>
    <recommendedName>
        <fullName evidence="3">Glucan endo-1,3-beta-D-glucosidase</fullName>
    </recommendedName>
</protein>
<evidence type="ECO:0000313" key="1">
    <source>
        <dbReference type="EMBL" id="KAL0923359.1"/>
    </source>
</evidence>
<reference evidence="1 2" key="1">
    <citation type="journal article" date="2024" name="Plant Biotechnol. J.">
        <title>Dendrobium thyrsiflorum genome and its molecular insights into genes involved in important horticultural traits.</title>
        <authorList>
            <person name="Chen B."/>
            <person name="Wang J.Y."/>
            <person name="Zheng P.J."/>
            <person name="Li K.L."/>
            <person name="Liang Y.M."/>
            <person name="Chen X.F."/>
            <person name="Zhang C."/>
            <person name="Zhao X."/>
            <person name="He X."/>
            <person name="Zhang G.Q."/>
            <person name="Liu Z.J."/>
            <person name="Xu Q."/>
        </authorList>
    </citation>
    <scope>NUCLEOTIDE SEQUENCE [LARGE SCALE GENOMIC DNA]</scope>
    <source>
        <strain evidence="1">GZMU011</strain>
    </source>
</reference>
<gene>
    <name evidence="1" type="ORF">M5K25_007413</name>
</gene>
<proteinExistence type="predicted"/>
<dbReference type="Proteomes" id="UP001552299">
    <property type="component" value="Unassembled WGS sequence"/>
</dbReference>
<dbReference type="EMBL" id="JANQDX010000006">
    <property type="protein sequence ID" value="KAL0923359.1"/>
    <property type="molecule type" value="Genomic_DNA"/>
</dbReference>
<sequence>MKMVAEGKGTPMQPRSPLQVYVFALFNENMKPGRRPSVTTVSLSPTALLLTTLGFHRPPLIQRRAAVPVMMALAEEMRTRRCSALLPPAVTTQCTLPWRKASGHG</sequence>
<dbReference type="AlphaFoldDB" id="A0ABD0VE24"/>
<comment type="caution">
    <text evidence="1">The sequence shown here is derived from an EMBL/GenBank/DDBJ whole genome shotgun (WGS) entry which is preliminary data.</text>
</comment>
<organism evidence="1 2">
    <name type="scientific">Dendrobium thyrsiflorum</name>
    <name type="common">Pinecone-like raceme dendrobium</name>
    <name type="synonym">Orchid</name>
    <dbReference type="NCBI Taxonomy" id="117978"/>
    <lineage>
        <taxon>Eukaryota</taxon>
        <taxon>Viridiplantae</taxon>
        <taxon>Streptophyta</taxon>
        <taxon>Embryophyta</taxon>
        <taxon>Tracheophyta</taxon>
        <taxon>Spermatophyta</taxon>
        <taxon>Magnoliopsida</taxon>
        <taxon>Liliopsida</taxon>
        <taxon>Asparagales</taxon>
        <taxon>Orchidaceae</taxon>
        <taxon>Epidendroideae</taxon>
        <taxon>Malaxideae</taxon>
        <taxon>Dendrobiinae</taxon>
        <taxon>Dendrobium</taxon>
    </lineage>
</organism>
<dbReference type="Gene3D" id="3.20.20.80">
    <property type="entry name" value="Glycosidases"/>
    <property type="match status" value="1"/>
</dbReference>
<accession>A0ABD0VE24</accession>
<keyword evidence="2" id="KW-1185">Reference proteome</keyword>
<evidence type="ECO:0008006" key="3">
    <source>
        <dbReference type="Google" id="ProtNLM"/>
    </source>
</evidence>
<name>A0ABD0VE24_DENTH</name>
<evidence type="ECO:0000313" key="2">
    <source>
        <dbReference type="Proteomes" id="UP001552299"/>
    </source>
</evidence>